<dbReference type="Proteomes" id="UP000317835">
    <property type="component" value="Chromosome"/>
</dbReference>
<dbReference type="SUPFAM" id="SSF101898">
    <property type="entry name" value="NHL repeat"/>
    <property type="match status" value="1"/>
</dbReference>
<accession>A0A518GWY9</accession>
<dbReference type="EC" id="2.7.11.1" evidence="5"/>
<dbReference type="EMBL" id="CP036426">
    <property type="protein sequence ID" value="QDV33107.1"/>
    <property type="molecule type" value="Genomic_DNA"/>
</dbReference>
<dbReference type="AlphaFoldDB" id="A0A518GWY9"/>
<feature type="region of interest" description="Disordered" evidence="3">
    <location>
        <begin position="17"/>
        <end position="40"/>
    </location>
</feature>
<name>A0A518GWY9_9BACT</name>
<dbReference type="PROSITE" id="PS51125">
    <property type="entry name" value="NHL"/>
    <property type="match status" value="1"/>
</dbReference>
<dbReference type="InterPro" id="IPR011042">
    <property type="entry name" value="6-blade_b-propeller_TolB-like"/>
</dbReference>
<evidence type="ECO:0000313" key="6">
    <source>
        <dbReference type="Proteomes" id="UP000317835"/>
    </source>
</evidence>
<organism evidence="5 6">
    <name type="scientific">Tautonia plasticadhaerens</name>
    <dbReference type="NCBI Taxonomy" id="2527974"/>
    <lineage>
        <taxon>Bacteria</taxon>
        <taxon>Pseudomonadati</taxon>
        <taxon>Planctomycetota</taxon>
        <taxon>Planctomycetia</taxon>
        <taxon>Isosphaerales</taxon>
        <taxon>Isosphaeraceae</taxon>
        <taxon>Tautonia</taxon>
    </lineage>
</organism>
<evidence type="ECO:0000256" key="1">
    <source>
        <dbReference type="ARBA" id="ARBA00022737"/>
    </source>
</evidence>
<dbReference type="PANTHER" id="PTHR46388:SF2">
    <property type="entry name" value="NHL REPEAT-CONTAINING PROTEIN 2"/>
    <property type="match status" value="1"/>
</dbReference>
<dbReference type="Gene3D" id="2.120.10.30">
    <property type="entry name" value="TolB, C-terminal domain"/>
    <property type="match status" value="3"/>
</dbReference>
<dbReference type="RefSeq" id="WP_145267523.1">
    <property type="nucleotide sequence ID" value="NZ_CP036426.1"/>
</dbReference>
<dbReference type="Pfam" id="PF01436">
    <property type="entry name" value="NHL"/>
    <property type="match status" value="1"/>
</dbReference>
<dbReference type="Pfam" id="PF25021">
    <property type="entry name" value="TEN_NHL"/>
    <property type="match status" value="2"/>
</dbReference>
<feature type="domain" description="Teneurin NHL" evidence="4">
    <location>
        <begin position="90"/>
        <end position="143"/>
    </location>
</feature>
<dbReference type="InterPro" id="IPR056822">
    <property type="entry name" value="TEN_NHL"/>
</dbReference>
<feature type="region of interest" description="Disordered" evidence="3">
    <location>
        <begin position="196"/>
        <end position="215"/>
    </location>
</feature>
<keyword evidence="5" id="KW-0808">Transferase</keyword>
<evidence type="ECO:0000259" key="4">
    <source>
        <dbReference type="Pfam" id="PF25021"/>
    </source>
</evidence>
<evidence type="ECO:0000256" key="3">
    <source>
        <dbReference type="SAM" id="MobiDB-lite"/>
    </source>
</evidence>
<gene>
    <name evidence="5" type="primary">pknD_3</name>
    <name evidence="5" type="ORF">ElP_09490</name>
</gene>
<dbReference type="PANTHER" id="PTHR46388">
    <property type="entry name" value="NHL REPEAT-CONTAINING PROTEIN 2"/>
    <property type="match status" value="1"/>
</dbReference>
<feature type="compositionally biased region" description="Gly residues" evidence="3">
    <location>
        <begin position="28"/>
        <end position="37"/>
    </location>
</feature>
<feature type="repeat" description="NHL" evidence="2">
    <location>
        <begin position="322"/>
        <end position="358"/>
    </location>
</feature>
<evidence type="ECO:0000313" key="5">
    <source>
        <dbReference type="EMBL" id="QDV33107.1"/>
    </source>
</evidence>
<proteinExistence type="predicted"/>
<reference evidence="5 6" key="1">
    <citation type="submission" date="2019-02" db="EMBL/GenBank/DDBJ databases">
        <title>Deep-cultivation of Planctomycetes and their phenomic and genomic characterization uncovers novel biology.</title>
        <authorList>
            <person name="Wiegand S."/>
            <person name="Jogler M."/>
            <person name="Boedeker C."/>
            <person name="Pinto D."/>
            <person name="Vollmers J."/>
            <person name="Rivas-Marin E."/>
            <person name="Kohn T."/>
            <person name="Peeters S.H."/>
            <person name="Heuer A."/>
            <person name="Rast P."/>
            <person name="Oberbeckmann S."/>
            <person name="Bunk B."/>
            <person name="Jeske O."/>
            <person name="Meyerdierks A."/>
            <person name="Storesund J.E."/>
            <person name="Kallscheuer N."/>
            <person name="Luecker S."/>
            <person name="Lage O.M."/>
            <person name="Pohl T."/>
            <person name="Merkel B.J."/>
            <person name="Hornburger P."/>
            <person name="Mueller R.-W."/>
            <person name="Bruemmer F."/>
            <person name="Labrenz M."/>
            <person name="Spormann A.M."/>
            <person name="Op den Camp H."/>
            <person name="Overmann J."/>
            <person name="Amann R."/>
            <person name="Jetten M.S.M."/>
            <person name="Mascher T."/>
            <person name="Medema M.H."/>
            <person name="Devos D.P."/>
            <person name="Kaster A.-K."/>
            <person name="Ovreas L."/>
            <person name="Rohde M."/>
            <person name="Galperin M.Y."/>
            <person name="Jogler C."/>
        </authorList>
    </citation>
    <scope>NUCLEOTIDE SEQUENCE [LARGE SCALE GENOMIC DNA]</scope>
    <source>
        <strain evidence="5 6">ElP</strain>
    </source>
</reference>
<evidence type="ECO:0000256" key="2">
    <source>
        <dbReference type="PROSITE-ProRule" id="PRU00504"/>
    </source>
</evidence>
<keyword evidence="6" id="KW-1185">Reference proteome</keyword>
<dbReference type="KEGG" id="tpla:ElP_09490"/>
<keyword evidence="1" id="KW-0677">Repeat</keyword>
<feature type="domain" description="Teneurin NHL" evidence="4">
    <location>
        <begin position="33"/>
        <end position="85"/>
    </location>
</feature>
<keyword evidence="5" id="KW-0418">Kinase</keyword>
<sequence>MVSTLLALVLFPADPPQTPTISSPVGSGRQGFSGDGGPASEARLDQPFDVAFDRDGNLYLSDTFNHRIRKVDAETGVITTLAGSGRKGFSGDGGPATEATMDEPYGVCLDRQGNLYFADRLNRRVRKVDASGVISTVAGNGSESSSGDGGPAAIAGLVEPNGVALDPERQTLYIADVSGHRVRAVDLETGAIRTASGTGEARHDGDGGPAPSAGLHGPRAVEVGPDGTLYILERNGNTLRAVDPTSGLIRTLAGTGRKGYSGDGGPAASATFDGPKEMALGDGELFIVDTENHVIRRLDLDSGRVTTVAGSGVAGGGGDGGPATEAQLDRPHGVAVGPAGEIVIGDTNNHRIRSVSPPD</sequence>
<protein>
    <submittedName>
        <fullName evidence="5">Serine/threonine-protein kinase PknD</fullName>
        <ecNumber evidence="5">2.7.11.1</ecNumber>
    </submittedName>
</protein>
<dbReference type="InterPro" id="IPR001258">
    <property type="entry name" value="NHL_repeat"/>
</dbReference>
<dbReference type="GO" id="GO:0004674">
    <property type="term" value="F:protein serine/threonine kinase activity"/>
    <property type="evidence" value="ECO:0007669"/>
    <property type="project" value="UniProtKB-EC"/>
</dbReference>
<dbReference type="OrthoDB" id="9799230at2"/>